<comment type="caution">
    <text evidence="9">The sequence shown here is derived from an EMBL/GenBank/DDBJ whole genome shotgun (WGS) entry which is preliminary data.</text>
</comment>
<dbReference type="InterPro" id="IPR011990">
    <property type="entry name" value="TPR-like_helical_dom_sf"/>
</dbReference>
<dbReference type="InterPro" id="IPR033985">
    <property type="entry name" value="SusD-like_N"/>
</dbReference>
<evidence type="ECO:0000256" key="2">
    <source>
        <dbReference type="ARBA" id="ARBA00006275"/>
    </source>
</evidence>
<keyword evidence="5" id="KW-0998">Cell outer membrane</keyword>
<comment type="similarity">
    <text evidence="2">Belongs to the SusD family.</text>
</comment>
<keyword evidence="3 6" id="KW-0732">Signal</keyword>
<keyword evidence="10" id="KW-1185">Reference proteome</keyword>
<reference evidence="9 10" key="1">
    <citation type="submission" date="2018-07" db="EMBL/GenBank/DDBJ databases">
        <title>Genome analysis of Larkinella rosea.</title>
        <authorList>
            <person name="Zhou Z."/>
            <person name="Wang G."/>
        </authorList>
    </citation>
    <scope>NUCLEOTIDE SEQUENCE [LARGE SCALE GENOMIC DNA]</scope>
    <source>
        <strain evidence="10">zzj9</strain>
    </source>
</reference>
<proteinExistence type="inferred from homology"/>
<dbReference type="CDD" id="cd08977">
    <property type="entry name" value="SusD"/>
    <property type="match status" value="1"/>
</dbReference>
<evidence type="ECO:0000256" key="1">
    <source>
        <dbReference type="ARBA" id="ARBA00004442"/>
    </source>
</evidence>
<dbReference type="PROSITE" id="PS51257">
    <property type="entry name" value="PROKAR_LIPOPROTEIN"/>
    <property type="match status" value="1"/>
</dbReference>
<feature type="signal peptide" evidence="6">
    <location>
        <begin position="1"/>
        <end position="19"/>
    </location>
</feature>
<dbReference type="Proteomes" id="UP000253383">
    <property type="component" value="Unassembled WGS sequence"/>
</dbReference>
<sequence>MRKYINYLALTGFLLTATACSDSFLTLTPKDVLTDANFFLTESDAQAALIGTYAVLQREETFTNVRDAADIEWAMSGDMYEMDGSANRIELHSLNLPSSNTIIRDVYQAAYQGIGRANLVIDGATKMSGINPANQALILGQARFLRALFYYRLVNYFGGVPLITEKLDASSNLAIPRATAAETWKQIETDLLEAAKALPTAWTGTADVGRATKGAALGYLVKASLWQQKWADAVKYSEELIATGAYDLIPNFRDVFRESNENNKEILFSTQFRVSPDAEGNNLVKRTAPRGSPSQYSGSAAWSNFVPQPQWVNAFEKEAGGKIKDKRYWSVIIGPGEAHQDMPAFVMPKDVPAGWSRTGYIVTKYWEGPALTNSGINPPILRFAEALLNYAEALNEVGRSQDAMQQVNRIRVRAGLAAKPATLNKAEVLDAIFYERRMEFIWEPAGAFSDLNRRGRFIDFIKANRPNIKDLEIDKKPWLSTVPILFPIPRDAWNRNKALEQNPHYTF</sequence>
<evidence type="ECO:0000259" key="8">
    <source>
        <dbReference type="Pfam" id="PF14322"/>
    </source>
</evidence>
<feature type="chain" id="PRO_5017034970" evidence="6">
    <location>
        <begin position="20"/>
        <end position="507"/>
    </location>
</feature>
<accession>A0A368JTC2</accession>
<dbReference type="Pfam" id="PF14322">
    <property type="entry name" value="SusD-like_3"/>
    <property type="match status" value="1"/>
</dbReference>
<evidence type="ECO:0000259" key="7">
    <source>
        <dbReference type="Pfam" id="PF07980"/>
    </source>
</evidence>
<comment type="subcellular location">
    <subcellularLocation>
        <location evidence="1">Cell outer membrane</location>
    </subcellularLocation>
</comment>
<evidence type="ECO:0000256" key="5">
    <source>
        <dbReference type="ARBA" id="ARBA00023237"/>
    </source>
</evidence>
<dbReference type="AlphaFoldDB" id="A0A368JTC2"/>
<evidence type="ECO:0000256" key="4">
    <source>
        <dbReference type="ARBA" id="ARBA00023136"/>
    </source>
</evidence>
<feature type="domain" description="SusD-like N-terminal" evidence="8">
    <location>
        <begin position="77"/>
        <end position="222"/>
    </location>
</feature>
<name>A0A368JTC2_9BACT</name>
<dbReference type="Pfam" id="PF07980">
    <property type="entry name" value="SusD_RagB"/>
    <property type="match status" value="1"/>
</dbReference>
<dbReference type="Gene3D" id="1.25.40.390">
    <property type="match status" value="1"/>
</dbReference>
<dbReference type="RefSeq" id="WP_114405372.1">
    <property type="nucleotide sequence ID" value="NZ_QOWE01000005.1"/>
</dbReference>
<organism evidence="9 10">
    <name type="scientific">Larkinella punicea</name>
    <dbReference type="NCBI Taxonomy" id="2315727"/>
    <lineage>
        <taxon>Bacteria</taxon>
        <taxon>Pseudomonadati</taxon>
        <taxon>Bacteroidota</taxon>
        <taxon>Cytophagia</taxon>
        <taxon>Cytophagales</taxon>
        <taxon>Spirosomataceae</taxon>
        <taxon>Larkinella</taxon>
    </lineage>
</organism>
<evidence type="ECO:0000256" key="6">
    <source>
        <dbReference type="SAM" id="SignalP"/>
    </source>
</evidence>
<protein>
    <submittedName>
        <fullName evidence="9">RagB/SusD family nutrient uptake outer membrane protein</fullName>
    </submittedName>
</protein>
<dbReference type="OrthoDB" id="993981at2"/>
<evidence type="ECO:0000313" key="9">
    <source>
        <dbReference type="EMBL" id="RCR70206.1"/>
    </source>
</evidence>
<dbReference type="SUPFAM" id="SSF48452">
    <property type="entry name" value="TPR-like"/>
    <property type="match status" value="1"/>
</dbReference>
<keyword evidence="4" id="KW-0472">Membrane</keyword>
<dbReference type="InterPro" id="IPR012944">
    <property type="entry name" value="SusD_RagB_dom"/>
</dbReference>
<dbReference type="GO" id="GO:0009279">
    <property type="term" value="C:cell outer membrane"/>
    <property type="evidence" value="ECO:0007669"/>
    <property type="project" value="UniProtKB-SubCell"/>
</dbReference>
<dbReference type="EMBL" id="QOWE01000005">
    <property type="protein sequence ID" value="RCR70206.1"/>
    <property type="molecule type" value="Genomic_DNA"/>
</dbReference>
<evidence type="ECO:0000313" key="10">
    <source>
        <dbReference type="Proteomes" id="UP000253383"/>
    </source>
</evidence>
<evidence type="ECO:0000256" key="3">
    <source>
        <dbReference type="ARBA" id="ARBA00022729"/>
    </source>
</evidence>
<gene>
    <name evidence="9" type="ORF">DUE52_07525</name>
</gene>
<feature type="domain" description="RagB/SusD" evidence="7">
    <location>
        <begin position="351"/>
        <end position="505"/>
    </location>
</feature>